<dbReference type="GeneTree" id="ENSGT00990000207408"/>
<keyword evidence="6" id="KW-1185">Reference proteome</keyword>
<protein>
    <recommendedName>
        <fullName evidence="4">VWFC domain-containing protein</fullName>
    </recommendedName>
</protein>
<dbReference type="PANTHER" id="PTHR46698">
    <property type="entry name" value="CROSSVEINLESS 2"/>
    <property type="match status" value="1"/>
</dbReference>
<dbReference type="InterPro" id="IPR052424">
    <property type="entry name" value="Kielin_Chordin-BMP_Reg"/>
</dbReference>
<dbReference type="Gene3D" id="6.20.200.20">
    <property type="match status" value="2"/>
</dbReference>
<dbReference type="InterPro" id="IPR001007">
    <property type="entry name" value="VWF_dom"/>
</dbReference>
<dbReference type="SMART" id="SM00214">
    <property type="entry name" value="VWC"/>
    <property type="match status" value="3"/>
</dbReference>
<dbReference type="Ensembl" id="ENSPKIT00000006619.1">
    <property type="protein sequence ID" value="ENSPKIP00000025873.1"/>
    <property type="gene ID" value="ENSPKIG00000008566.1"/>
</dbReference>
<evidence type="ECO:0000256" key="2">
    <source>
        <dbReference type="ARBA" id="ARBA00022525"/>
    </source>
</evidence>
<dbReference type="PROSITE" id="PS50184">
    <property type="entry name" value="VWFC_2"/>
    <property type="match status" value="1"/>
</dbReference>
<evidence type="ECO:0000259" key="4">
    <source>
        <dbReference type="PROSITE" id="PS50184"/>
    </source>
</evidence>
<evidence type="ECO:0000256" key="3">
    <source>
        <dbReference type="ARBA" id="ARBA00022729"/>
    </source>
</evidence>
<organism evidence="5 6">
    <name type="scientific">Paramormyrops kingsleyae</name>
    <dbReference type="NCBI Taxonomy" id="1676925"/>
    <lineage>
        <taxon>Eukaryota</taxon>
        <taxon>Metazoa</taxon>
        <taxon>Chordata</taxon>
        <taxon>Craniata</taxon>
        <taxon>Vertebrata</taxon>
        <taxon>Euteleostomi</taxon>
        <taxon>Actinopterygii</taxon>
        <taxon>Neopterygii</taxon>
        <taxon>Teleostei</taxon>
        <taxon>Osteoglossocephala</taxon>
        <taxon>Osteoglossomorpha</taxon>
        <taxon>Osteoglossiformes</taxon>
        <taxon>Mormyridae</taxon>
        <taxon>Paramormyrops</taxon>
    </lineage>
</organism>
<feature type="domain" description="VWFC" evidence="4">
    <location>
        <begin position="105"/>
        <end position="164"/>
    </location>
</feature>
<reference evidence="5" key="2">
    <citation type="submission" date="2025-09" db="UniProtKB">
        <authorList>
            <consortium name="Ensembl"/>
        </authorList>
    </citation>
    <scope>IDENTIFICATION</scope>
</reference>
<comment type="subcellular location">
    <subcellularLocation>
        <location evidence="1">Secreted</location>
    </subcellularLocation>
</comment>
<evidence type="ECO:0000313" key="5">
    <source>
        <dbReference type="Ensembl" id="ENSPKIP00000025873.1"/>
    </source>
</evidence>
<accession>A0A3B3S5U3</accession>
<dbReference type="Gene3D" id="2.10.70.10">
    <property type="entry name" value="Complement Module, domain 1"/>
    <property type="match status" value="1"/>
</dbReference>
<dbReference type="PROSITE" id="PS01208">
    <property type="entry name" value="VWFC_1"/>
    <property type="match status" value="1"/>
</dbReference>
<dbReference type="AlphaFoldDB" id="A0A3B3S5U3"/>
<reference evidence="5" key="1">
    <citation type="submission" date="2025-08" db="UniProtKB">
        <authorList>
            <consortium name="Ensembl"/>
        </authorList>
    </citation>
    <scope>IDENTIFICATION</scope>
</reference>
<proteinExistence type="predicted"/>
<dbReference type="STRING" id="1676925.ENSPKIP00000025873"/>
<evidence type="ECO:0000256" key="1">
    <source>
        <dbReference type="ARBA" id="ARBA00004613"/>
    </source>
</evidence>
<sequence length="235" mass="24817">HLQAVFPDASDPCRDCVCREGTVTCESRRCPPVAFGGSSFDLSPLPPGCSYIGTEYLDGQEFPDPRDPCSRCMCAKGEVTCGWRPCPKASCPHPETGPCSCPLCGGCSFHGRSCSNGERFPHPEDKCQLCVCLNGGVSCMPVSCPPVPCRDVAPPPGECCPVCLGSCLHLGQLYESGSTFESLADGCSSCTCLVSVATRGHLATYRANPYLSVCVKTAGKCCYECQGMGTAARVW</sequence>
<name>A0A3B3S5U3_9TELE</name>
<evidence type="ECO:0000313" key="6">
    <source>
        <dbReference type="Proteomes" id="UP000261540"/>
    </source>
</evidence>
<dbReference type="Pfam" id="PF00093">
    <property type="entry name" value="VWC"/>
    <property type="match status" value="1"/>
</dbReference>
<dbReference type="GO" id="GO:0030513">
    <property type="term" value="P:positive regulation of BMP signaling pathway"/>
    <property type="evidence" value="ECO:0007669"/>
    <property type="project" value="TreeGrafter"/>
</dbReference>
<dbReference type="SUPFAM" id="SSF57603">
    <property type="entry name" value="FnI-like domain"/>
    <property type="match status" value="2"/>
</dbReference>
<dbReference type="GO" id="GO:0005576">
    <property type="term" value="C:extracellular region"/>
    <property type="evidence" value="ECO:0007669"/>
    <property type="project" value="UniProtKB-SubCell"/>
</dbReference>
<keyword evidence="3" id="KW-0732">Signal</keyword>
<dbReference type="Proteomes" id="UP000261540">
    <property type="component" value="Unplaced"/>
</dbReference>
<keyword evidence="2" id="KW-0964">Secreted</keyword>
<dbReference type="PANTHER" id="PTHR46698:SF2">
    <property type="entry name" value="KIELIN_CHORDIN-LIKE PROTEIN"/>
    <property type="match status" value="1"/>
</dbReference>